<sequence length="409" mass="44207">MSGTADQSCATVASASAAGAARQQPTWADRELLARVREQLAGSPALVRAEDTATLRRLLARVVAGEIHVVQAGDCAEDPADCTPGFVARKAGLLDALAGVMKTASSKPVLRVGRIAGQFAKPRSRPTERVGDQELPVYRGYMVNGPQPDTAARSHDPARMIECYRASSTVMDLLGWRGEDTRRLPGQHIEPQVWTSHEALVLDYEQPLLRRTEDGRLLLTSTHWPWIGERTRQPDGAHVALLASVVNPVACKVGPTTTPGELLALCERLDPSREAGRLTLIARMGASEVADRLPPLVEAVRAAGHPVIWLTDPMHGNTVSGPDGLKTRFLETILHEVREFRSAVRSAGGVLGGLHLETTPDEVTECVADRTRIDQVGVKYTSLCDPRLNPQQAIEVAAAWRGDEPVATR</sequence>
<name>A0AAU2A2P8_9ACTN</name>
<gene>
    <name evidence="5" type="ORF">OHA22_24695</name>
</gene>
<reference evidence="5" key="1">
    <citation type="submission" date="2022-10" db="EMBL/GenBank/DDBJ databases">
        <title>The complete genomes of actinobacterial strains from the NBC collection.</title>
        <authorList>
            <person name="Joergensen T.S."/>
            <person name="Alvarez Arevalo M."/>
            <person name="Sterndorff E.B."/>
            <person name="Faurdal D."/>
            <person name="Vuksanovic O."/>
            <person name="Mourched A.-S."/>
            <person name="Charusanti P."/>
            <person name="Shaw S."/>
            <person name="Blin K."/>
            <person name="Weber T."/>
        </authorList>
    </citation>
    <scope>NUCLEOTIDE SEQUENCE</scope>
    <source>
        <strain evidence="5">NBC_00093</strain>
    </source>
</reference>
<dbReference type="PANTHER" id="PTHR21337">
    <property type="entry name" value="PHOSPHO-2-DEHYDRO-3-DEOXYHEPTONATE ALDOLASE 1, 2"/>
    <property type="match status" value="1"/>
</dbReference>
<keyword evidence="2 4" id="KW-0808">Transferase</keyword>
<dbReference type="InterPro" id="IPR013785">
    <property type="entry name" value="Aldolase_TIM"/>
</dbReference>
<evidence type="ECO:0000256" key="2">
    <source>
        <dbReference type="ARBA" id="ARBA00022679"/>
    </source>
</evidence>
<dbReference type="Pfam" id="PF01474">
    <property type="entry name" value="DAHP_synth_2"/>
    <property type="match status" value="2"/>
</dbReference>
<comment type="cofactor">
    <cofactor evidence="3">
        <name>Mn(2+)</name>
        <dbReference type="ChEBI" id="CHEBI:29035"/>
    </cofactor>
    <cofactor evidence="3">
        <name>Co(2+)</name>
        <dbReference type="ChEBI" id="CHEBI:48828"/>
    </cofactor>
    <cofactor evidence="3">
        <name>Cd(2+)</name>
        <dbReference type="ChEBI" id="CHEBI:48775"/>
    </cofactor>
    <text evidence="3">Binds 1 divalent cation per subunit. The enzyme is active with manganese, cobalt or cadmium ions.</text>
</comment>
<proteinExistence type="inferred from homology"/>
<feature type="binding site" evidence="3">
    <location>
        <position position="385"/>
    </location>
    <ligand>
        <name>Mn(2+)</name>
        <dbReference type="ChEBI" id="CHEBI:29035"/>
    </ligand>
</feature>
<keyword evidence="3" id="KW-0464">Manganese</keyword>
<comment type="similarity">
    <text evidence="1 4">Belongs to the class-II DAHP synthase family.</text>
</comment>
<keyword evidence="3" id="KW-0170">Cobalt</keyword>
<feature type="binding site" evidence="3">
    <location>
        <begin position="229"/>
        <end position="230"/>
    </location>
    <ligand>
        <name>phosphoenolpyruvate</name>
        <dbReference type="ChEBI" id="CHEBI:58702"/>
    </ligand>
</feature>
<dbReference type="InterPro" id="IPR002480">
    <property type="entry name" value="DAHP_synth_2"/>
</dbReference>
<feature type="binding site" evidence="3">
    <location>
        <position position="357"/>
    </location>
    <ligand>
        <name>Mn(2+)</name>
        <dbReference type="ChEBI" id="CHEBI:29035"/>
    </ligand>
</feature>
<keyword evidence="3" id="KW-0104">Cadmium</keyword>
<dbReference type="EC" id="2.5.1.54" evidence="4"/>
<dbReference type="GO" id="GO:0003849">
    <property type="term" value="F:3-deoxy-7-phosphoheptulonate synthase activity"/>
    <property type="evidence" value="ECO:0007669"/>
    <property type="project" value="UniProtKB-EC"/>
</dbReference>
<organism evidence="5">
    <name type="scientific">Streptomyces sp. NBC_00093</name>
    <dbReference type="NCBI Taxonomy" id="2975649"/>
    <lineage>
        <taxon>Bacteria</taxon>
        <taxon>Bacillati</taxon>
        <taxon>Actinomycetota</taxon>
        <taxon>Actinomycetes</taxon>
        <taxon>Kitasatosporales</taxon>
        <taxon>Streptomycetaceae</taxon>
        <taxon>Streptomyces</taxon>
    </lineage>
</organism>
<comment type="pathway">
    <text evidence="4">Metabolic intermediate biosynthesis; chorismate biosynthesis; chorismate from D-erythrose 4-phosphate and phosphoenolpyruvate: step 1/7.</text>
</comment>
<dbReference type="EMBL" id="CP108222">
    <property type="protein sequence ID" value="WTT18503.1"/>
    <property type="molecule type" value="Genomic_DNA"/>
</dbReference>
<dbReference type="PANTHER" id="PTHR21337:SF0">
    <property type="entry name" value="PHOSPHO-2-DEHYDRO-3-DEOXYHEPTONATE ALDOLASE"/>
    <property type="match status" value="1"/>
</dbReference>
<evidence type="ECO:0000256" key="4">
    <source>
        <dbReference type="RuleBase" id="RU363071"/>
    </source>
</evidence>
<feature type="binding site" evidence="3">
    <location>
        <position position="315"/>
    </location>
    <ligand>
        <name>Mn(2+)</name>
        <dbReference type="ChEBI" id="CHEBI:29035"/>
    </ligand>
</feature>
<dbReference type="GO" id="GO:0009073">
    <property type="term" value="P:aromatic amino acid family biosynthetic process"/>
    <property type="evidence" value="ECO:0007669"/>
    <property type="project" value="UniProtKB-KW"/>
</dbReference>
<keyword evidence="4" id="KW-0057">Aromatic amino acid biosynthesis</keyword>
<accession>A0AAU2A2P8</accession>
<feature type="binding site" evidence="3">
    <location>
        <position position="252"/>
    </location>
    <ligand>
        <name>phosphoenolpyruvate</name>
        <dbReference type="ChEBI" id="CHEBI:58702"/>
    </ligand>
</feature>
<feature type="binding site" evidence="3">
    <location>
        <position position="283"/>
    </location>
    <ligand>
        <name>phosphoenolpyruvate</name>
        <dbReference type="ChEBI" id="CHEBI:58702"/>
    </ligand>
</feature>
<evidence type="ECO:0000256" key="1">
    <source>
        <dbReference type="ARBA" id="ARBA00008911"/>
    </source>
</evidence>
<dbReference type="GO" id="GO:0008652">
    <property type="term" value="P:amino acid biosynthetic process"/>
    <property type="evidence" value="ECO:0007669"/>
    <property type="project" value="UniProtKB-KW"/>
</dbReference>
<protein>
    <recommendedName>
        <fullName evidence="4">Phospho-2-dehydro-3-deoxyheptonate aldolase</fullName>
        <ecNumber evidence="4">2.5.1.54</ecNumber>
    </recommendedName>
</protein>
<dbReference type="SUPFAM" id="SSF51569">
    <property type="entry name" value="Aldolase"/>
    <property type="match status" value="1"/>
</dbReference>
<evidence type="ECO:0000313" key="5">
    <source>
        <dbReference type="EMBL" id="WTT18503.1"/>
    </source>
</evidence>
<dbReference type="AlphaFoldDB" id="A0AAU2A2P8"/>
<dbReference type="Gene3D" id="3.20.20.70">
    <property type="entry name" value="Aldolase class I"/>
    <property type="match status" value="1"/>
</dbReference>
<feature type="binding site" evidence="3">
    <location>
        <position position="114"/>
    </location>
    <ligand>
        <name>phosphoenolpyruvate</name>
        <dbReference type="ChEBI" id="CHEBI:58702"/>
    </ligand>
</feature>
<comment type="catalytic activity">
    <reaction evidence="4">
        <text>D-erythrose 4-phosphate + phosphoenolpyruvate + H2O = 7-phospho-2-dehydro-3-deoxy-D-arabino-heptonate + phosphate</text>
        <dbReference type="Rhea" id="RHEA:14717"/>
        <dbReference type="ChEBI" id="CHEBI:15377"/>
        <dbReference type="ChEBI" id="CHEBI:16897"/>
        <dbReference type="ChEBI" id="CHEBI:43474"/>
        <dbReference type="ChEBI" id="CHEBI:58394"/>
        <dbReference type="ChEBI" id="CHEBI:58702"/>
        <dbReference type="EC" id="2.5.1.54"/>
    </reaction>
</comment>
<keyword evidence="4" id="KW-0028">Amino-acid biosynthesis</keyword>
<evidence type="ECO:0000256" key="3">
    <source>
        <dbReference type="PIRSR" id="PIRSR602480-1"/>
    </source>
</evidence>
<feature type="binding site" evidence="3">
    <location>
        <position position="75"/>
    </location>
    <ligand>
        <name>Mn(2+)</name>
        <dbReference type="ChEBI" id="CHEBI:29035"/>
    </ligand>
</feature>